<feature type="compositionally biased region" description="Low complexity" evidence="1">
    <location>
        <begin position="1"/>
        <end position="36"/>
    </location>
</feature>
<comment type="caution">
    <text evidence="3">The sequence shown here is derived from an EMBL/GenBank/DDBJ whole genome shotgun (WGS) entry which is preliminary data.</text>
</comment>
<feature type="transmembrane region" description="Helical" evidence="2">
    <location>
        <begin position="59"/>
        <end position="80"/>
    </location>
</feature>
<feature type="region of interest" description="Disordered" evidence="1">
    <location>
        <begin position="1"/>
        <end position="53"/>
    </location>
</feature>
<keyword evidence="2" id="KW-1133">Transmembrane helix</keyword>
<keyword evidence="4" id="KW-1185">Reference proteome</keyword>
<name>A0A3A9ZXS4_9ACTN</name>
<proteinExistence type="predicted"/>
<keyword evidence="2" id="KW-0812">Transmembrane</keyword>
<dbReference type="AlphaFoldDB" id="A0A3A9ZXS4"/>
<dbReference type="OrthoDB" id="3391636at2"/>
<sequence>MTDPYRTPQPQEPYQQPQAGDTYTGGTQQPTPAPQQWVGPDGQPHAAVPPPAQPNRKPVIVAAVATAAVLLLGVAGYAVWDGYIKEDSGVAACKAMRDGEKIVGDDTSAGDDKMTEAEYREVRELFEDSRHEDIREHGTGLIDILWQVSNLPEGQEMGALAFIGPMGTHVSGLQTACADQGVIVNLNQN</sequence>
<dbReference type="Proteomes" id="UP000279968">
    <property type="component" value="Unassembled WGS sequence"/>
</dbReference>
<reference evidence="3 4" key="1">
    <citation type="journal article" date="2015" name="Int. J. Syst. Evol. Microbiol.">
        <title>Micromonospora costi sp. nov., isolated from a leaf of Costus speciosus.</title>
        <authorList>
            <person name="Thawai C."/>
        </authorList>
    </citation>
    <scope>NUCLEOTIDE SEQUENCE [LARGE SCALE GENOMIC DNA]</scope>
    <source>
        <strain evidence="3 4">CS1-12</strain>
    </source>
</reference>
<gene>
    <name evidence="3" type="ORF">D7193_25365</name>
</gene>
<dbReference type="RefSeq" id="WP_120782055.1">
    <property type="nucleotide sequence ID" value="NZ_JBHLUP010000002.1"/>
</dbReference>
<keyword evidence="2" id="KW-0472">Membrane</keyword>
<accession>A0A3A9ZXS4</accession>
<organism evidence="3 4">
    <name type="scientific">Micromonospora costi</name>
    <dbReference type="NCBI Taxonomy" id="1530042"/>
    <lineage>
        <taxon>Bacteria</taxon>
        <taxon>Bacillati</taxon>
        <taxon>Actinomycetota</taxon>
        <taxon>Actinomycetes</taxon>
        <taxon>Micromonosporales</taxon>
        <taxon>Micromonosporaceae</taxon>
        <taxon>Micromonospora</taxon>
    </lineage>
</organism>
<dbReference type="EMBL" id="RBAN01000004">
    <property type="protein sequence ID" value="RKN53112.1"/>
    <property type="molecule type" value="Genomic_DNA"/>
</dbReference>
<evidence type="ECO:0000256" key="2">
    <source>
        <dbReference type="SAM" id="Phobius"/>
    </source>
</evidence>
<dbReference type="SUPFAM" id="SSF81995">
    <property type="entry name" value="beta-sandwich domain of Sec23/24"/>
    <property type="match status" value="1"/>
</dbReference>
<evidence type="ECO:0000313" key="3">
    <source>
        <dbReference type="EMBL" id="RKN53112.1"/>
    </source>
</evidence>
<evidence type="ECO:0000256" key="1">
    <source>
        <dbReference type="SAM" id="MobiDB-lite"/>
    </source>
</evidence>
<evidence type="ECO:0000313" key="4">
    <source>
        <dbReference type="Proteomes" id="UP000279968"/>
    </source>
</evidence>
<protein>
    <submittedName>
        <fullName evidence="3">Uncharacterized protein</fullName>
    </submittedName>
</protein>